<gene>
    <name evidence="8" type="ORF">X975_16702</name>
</gene>
<dbReference type="GO" id="GO:0008173">
    <property type="term" value="F:RNA methyltransferase activity"/>
    <property type="evidence" value="ECO:0007669"/>
    <property type="project" value="InterPro"/>
</dbReference>
<dbReference type="PANTHER" id="PTHR22807">
    <property type="entry name" value="NOP2 YEAST -RELATED NOL1/NOP2/FMU SUN DOMAIN-CONTAINING"/>
    <property type="match status" value="1"/>
</dbReference>
<feature type="compositionally biased region" description="Basic residues" evidence="6">
    <location>
        <begin position="204"/>
        <end position="213"/>
    </location>
</feature>
<reference evidence="8 9" key="1">
    <citation type="submission" date="2013-11" db="EMBL/GenBank/DDBJ databases">
        <title>Genome sequencing of Stegodyphus mimosarum.</title>
        <authorList>
            <person name="Bechsgaard J."/>
        </authorList>
    </citation>
    <scope>NUCLEOTIDE SEQUENCE [LARGE SCALE GENOMIC DNA]</scope>
</reference>
<dbReference type="InterPro" id="IPR049560">
    <property type="entry name" value="MeTrfase_RsmB-F_NOP2_cat"/>
</dbReference>
<evidence type="ECO:0000256" key="5">
    <source>
        <dbReference type="PROSITE-ProRule" id="PRU01023"/>
    </source>
</evidence>
<accession>A0A087T506</accession>
<evidence type="ECO:0000259" key="7">
    <source>
        <dbReference type="PROSITE" id="PS51686"/>
    </source>
</evidence>
<organism evidence="8 9">
    <name type="scientific">Stegodyphus mimosarum</name>
    <name type="common">African social velvet spider</name>
    <dbReference type="NCBI Taxonomy" id="407821"/>
    <lineage>
        <taxon>Eukaryota</taxon>
        <taxon>Metazoa</taxon>
        <taxon>Ecdysozoa</taxon>
        <taxon>Arthropoda</taxon>
        <taxon>Chelicerata</taxon>
        <taxon>Arachnida</taxon>
        <taxon>Araneae</taxon>
        <taxon>Araneomorphae</taxon>
        <taxon>Entelegynae</taxon>
        <taxon>Eresoidea</taxon>
        <taxon>Eresidae</taxon>
        <taxon>Stegodyphus</taxon>
    </lineage>
</organism>
<feature type="domain" description="SAM-dependent MTase RsmB/NOP-type" evidence="7">
    <location>
        <begin position="1"/>
        <end position="188"/>
    </location>
</feature>
<evidence type="ECO:0000256" key="1">
    <source>
        <dbReference type="ARBA" id="ARBA00022603"/>
    </source>
</evidence>
<keyword evidence="1 5" id="KW-0489">Methyltransferase</keyword>
<feature type="compositionally biased region" description="Basic and acidic residues" evidence="6">
    <location>
        <begin position="342"/>
        <end position="355"/>
    </location>
</feature>
<dbReference type="InterPro" id="IPR023267">
    <property type="entry name" value="RCMT"/>
</dbReference>
<keyword evidence="9" id="KW-1185">Reference proteome</keyword>
<feature type="region of interest" description="Disordered" evidence="6">
    <location>
        <begin position="201"/>
        <end position="255"/>
    </location>
</feature>
<feature type="compositionally biased region" description="Basic and acidic residues" evidence="6">
    <location>
        <begin position="409"/>
        <end position="430"/>
    </location>
</feature>
<dbReference type="STRING" id="407821.A0A087T506"/>
<feature type="binding site" evidence="5">
    <location>
        <position position="67"/>
    </location>
    <ligand>
        <name>S-adenosyl-L-methionine</name>
        <dbReference type="ChEBI" id="CHEBI:59789"/>
    </ligand>
</feature>
<feature type="compositionally biased region" description="Basic residues" evidence="6">
    <location>
        <begin position="458"/>
        <end position="467"/>
    </location>
</feature>
<dbReference type="AlphaFoldDB" id="A0A087T506"/>
<evidence type="ECO:0000313" key="9">
    <source>
        <dbReference type="Proteomes" id="UP000054359"/>
    </source>
</evidence>
<dbReference type="GO" id="GO:0070475">
    <property type="term" value="P:rRNA base methylation"/>
    <property type="evidence" value="ECO:0007669"/>
    <property type="project" value="TreeGrafter"/>
</dbReference>
<dbReference type="OrthoDB" id="435282at2759"/>
<evidence type="ECO:0000256" key="2">
    <source>
        <dbReference type="ARBA" id="ARBA00022679"/>
    </source>
</evidence>
<name>A0A087T506_STEMI</name>
<keyword evidence="2 5" id="KW-0808">Transferase</keyword>
<keyword evidence="4 5" id="KW-0694">RNA-binding</keyword>
<dbReference type="Pfam" id="PF01189">
    <property type="entry name" value="Methyltr_RsmB-F"/>
    <property type="match status" value="1"/>
</dbReference>
<dbReference type="InterPro" id="IPR029063">
    <property type="entry name" value="SAM-dependent_MTases_sf"/>
</dbReference>
<evidence type="ECO:0000313" key="8">
    <source>
        <dbReference type="EMBL" id="KFM60195.1"/>
    </source>
</evidence>
<dbReference type="InterPro" id="IPR001678">
    <property type="entry name" value="MeTrfase_RsmB-F_NOP2_dom"/>
</dbReference>
<feature type="region of interest" description="Disordered" evidence="6">
    <location>
        <begin position="451"/>
        <end position="491"/>
    </location>
</feature>
<feature type="compositionally biased region" description="Polar residues" evidence="6">
    <location>
        <begin position="236"/>
        <end position="245"/>
    </location>
</feature>
<feature type="compositionally biased region" description="Basic residues" evidence="6">
    <location>
        <begin position="393"/>
        <end position="402"/>
    </location>
</feature>
<feature type="non-terminal residue" evidence="8">
    <location>
        <position position="617"/>
    </location>
</feature>
<evidence type="ECO:0000256" key="3">
    <source>
        <dbReference type="ARBA" id="ARBA00022691"/>
    </source>
</evidence>
<comment type="caution">
    <text evidence="5">Lacks conserved residue(s) required for the propagation of feature annotation.</text>
</comment>
<feature type="binding site" evidence="5">
    <location>
        <position position="20"/>
    </location>
    <ligand>
        <name>S-adenosyl-L-methionine</name>
        <dbReference type="ChEBI" id="CHEBI:59789"/>
    </ligand>
</feature>
<keyword evidence="3 5" id="KW-0949">S-adenosyl-L-methionine</keyword>
<dbReference type="Proteomes" id="UP000054359">
    <property type="component" value="Unassembled WGS sequence"/>
</dbReference>
<comment type="similarity">
    <text evidence="5">Belongs to the class I-like SAM-binding methyltransferase superfamily. RsmB/NOP family.</text>
</comment>
<feature type="active site" description="Nucleophile" evidence="5">
    <location>
        <position position="122"/>
    </location>
</feature>
<dbReference type="PANTHER" id="PTHR22807:SF4">
    <property type="entry name" value="28S RRNA (CYTOSINE-C(5))-METHYLTRANSFERASE"/>
    <property type="match status" value="1"/>
</dbReference>
<feature type="region of interest" description="Disordered" evidence="6">
    <location>
        <begin position="320"/>
        <end position="355"/>
    </location>
</feature>
<dbReference type="GO" id="GO:0003723">
    <property type="term" value="F:RNA binding"/>
    <property type="evidence" value="ECO:0007669"/>
    <property type="project" value="UniProtKB-UniRule"/>
</dbReference>
<protein>
    <submittedName>
        <fullName evidence="8">Putative methyltransferase NSUN5</fullName>
    </submittedName>
</protein>
<feature type="region of interest" description="Disordered" evidence="6">
    <location>
        <begin position="392"/>
        <end position="430"/>
    </location>
</feature>
<feature type="compositionally biased region" description="Basic residues" evidence="6">
    <location>
        <begin position="328"/>
        <end position="337"/>
    </location>
</feature>
<dbReference type="PRINTS" id="PR02008">
    <property type="entry name" value="RCMTFAMILY"/>
</dbReference>
<evidence type="ECO:0000256" key="4">
    <source>
        <dbReference type="ARBA" id="ARBA00022884"/>
    </source>
</evidence>
<dbReference type="PROSITE" id="PS51686">
    <property type="entry name" value="SAM_MT_RSMB_NOP"/>
    <property type="match status" value="1"/>
</dbReference>
<proteinExistence type="inferred from homology"/>
<dbReference type="Gene3D" id="3.40.50.150">
    <property type="entry name" value="Vaccinia Virus protein VP39"/>
    <property type="match status" value="1"/>
</dbReference>
<evidence type="ECO:0000256" key="6">
    <source>
        <dbReference type="SAM" id="MobiDB-lite"/>
    </source>
</evidence>
<feature type="compositionally biased region" description="Low complexity" evidence="6">
    <location>
        <begin position="224"/>
        <end position="235"/>
    </location>
</feature>
<feature type="binding site" evidence="5">
    <location>
        <position position="47"/>
    </location>
    <ligand>
        <name>S-adenosyl-L-methionine</name>
        <dbReference type="ChEBI" id="CHEBI:59789"/>
    </ligand>
</feature>
<dbReference type="GO" id="GO:0005730">
    <property type="term" value="C:nucleolus"/>
    <property type="evidence" value="ECO:0007669"/>
    <property type="project" value="TreeGrafter"/>
</dbReference>
<dbReference type="EMBL" id="KK113434">
    <property type="protein sequence ID" value="KFM60195.1"/>
    <property type="molecule type" value="Genomic_DNA"/>
</dbReference>
<sequence length="617" mass="71760">MKTAHIAALMENKGQIFAYEKDNTRFEILKSTLIHGNIKICKTYCKDFRTVDPADDKNSNIDYILLDPTCSGSGMVSRLDAATDTENSKNEERLQKLAGFQIVLLKHALKFPNVKRVVYSTCSITEEENEYVVHEALNNFSDQFRLVNIMPDWSVRGSPKYEYGNLCLRSYPDKNLTNGFFVAMFERTELNNVSNSNTLIKMSKEKKNKRKRKIDSENDKDFLSSNSQKQFKNNNWCETNAGDVNSEQKEKVSQSETLVKKKLKKKHKIKTDILHQTSNNERKNFCEEDDFSLPVLQEELQRNNYIMNNSENLNLEKTEGTNQSECHMKKKHKKKNSFGKPADGEKNNFVKNENGDFHSCTSQKQYYRNANNIKNATLEQIEKTEVHQSEIHFKKKCKKKHKYNETGNSEEKSESIKHEDGNDFHSSISEKHNRNIYSTINVNLEEIENEKPYQSNTHAKKKCKKKHKYDDGDIQYKSSNGEEKSNCEESNDFFSQKHHEKNRFAGNGVENVDSEQKVERKETCTSETHVKKKCKKKHKSNKTDVPDSQKNYQKNNFEQIKLENSNSEQKEETGETYLEMCTKKKHKKKSVNCNKVETDCHPDFVIENVNTEIHVKS</sequence>
<dbReference type="SUPFAM" id="SSF53335">
    <property type="entry name" value="S-adenosyl-L-methionine-dependent methyltransferases"/>
    <property type="match status" value="1"/>
</dbReference>